<evidence type="ECO:0000313" key="3">
    <source>
        <dbReference type="EMBL" id="MCD4838646.1"/>
    </source>
</evidence>
<reference evidence="3 4" key="1">
    <citation type="journal article" date="2023" name="Antonie Van Leeuwenhoek">
        <title>Unveiling the genomic potential of a novel thermostable glycoside hydrolases producing Neobacillus sedimentimangrovi UE25.</title>
        <authorList>
            <person name="Ejaz U."/>
            <person name="Saleem F."/>
            <person name="Rashid R."/>
            <person name="Hasan K.A."/>
            <person name="Syed M.N."/>
            <person name="Sohail M."/>
        </authorList>
    </citation>
    <scope>NUCLEOTIDE SEQUENCE [LARGE SCALE GENOMIC DNA]</scope>
    <source>
        <strain evidence="3 4">UE25</strain>
    </source>
</reference>
<evidence type="ECO:0000313" key="4">
    <source>
        <dbReference type="Proteomes" id="UP001162836"/>
    </source>
</evidence>
<comment type="caution">
    <text evidence="3">The sequence shown here is derived from an EMBL/GenBank/DDBJ whole genome shotgun (WGS) entry which is preliminary data.</text>
</comment>
<feature type="domain" description="Cell wall hydrolase SleB" evidence="2">
    <location>
        <begin position="102"/>
        <end position="199"/>
    </location>
</feature>
<keyword evidence="4" id="KW-1185">Reference proteome</keyword>
<evidence type="ECO:0000256" key="1">
    <source>
        <dbReference type="SAM" id="SignalP"/>
    </source>
</evidence>
<keyword evidence="1" id="KW-0732">Signal</keyword>
<dbReference type="Gene3D" id="6.20.240.60">
    <property type="match status" value="1"/>
</dbReference>
<accession>A0ABS8QHG5</accession>
<keyword evidence="3" id="KW-0378">Hydrolase</keyword>
<dbReference type="EMBL" id="JAJODE010000014">
    <property type="protein sequence ID" value="MCD4838646.1"/>
    <property type="molecule type" value="Genomic_DNA"/>
</dbReference>
<sequence>MKKLFATLVLILCLSMVSPASATFHQSSENMTKISSEQSPPLEELAIMDSPIQNLDLIYAGEMVHTIKSEASPSNAPEIKVGYSKREIDLLARLVRAEAEIEPFRGKIAVACVVLNRVASPTFPDTIKEVIYQKNQFQPVMNGKINQPADEESIQAVHAAINEHRNLAADSLFFYNPDIATSRWLDSRATTLVIGNHVFKKYFPGLGDRS</sequence>
<name>A0ABS8QHG5_9BACI</name>
<dbReference type="RefSeq" id="WP_231314672.1">
    <property type="nucleotide sequence ID" value="NZ_JAJODE010000014.1"/>
</dbReference>
<dbReference type="InterPro" id="IPR011105">
    <property type="entry name" value="Cell_wall_hydrolase_SleB"/>
</dbReference>
<feature type="signal peptide" evidence="1">
    <location>
        <begin position="1"/>
        <end position="22"/>
    </location>
</feature>
<protein>
    <submittedName>
        <fullName evidence="3">Cell wall hydrolase</fullName>
    </submittedName>
</protein>
<feature type="chain" id="PRO_5046977943" evidence="1">
    <location>
        <begin position="23"/>
        <end position="210"/>
    </location>
</feature>
<proteinExistence type="predicted"/>
<dbReference type="InterPro" id="IPR042047">
    <property type="entry name" value="SleB_dom1"/>
</dbReference>
<organism evidence="3 4">
    <name type="scientific">Neobacillus sedimentimangrovi</name>
    <dbReference type="NCBI Taxonomy" id="2699460"/>
    <lineage>
        <taxon>Bacteria</taxon>
        <taxon>Bacillati</taxon>
        <taxon>Bacillota</taxon>
        <taxon>Bacilli</taxon>
        <taxon>Bacillales</taxon>
        <taxon>Bacillaceae</taxon>
        <taxon>Neobacillus</taxon>
    </lineage>
</organism>
<dbReference type="GO" id="GO:0016787">
    <property type="term" value="F:hydrolase activity"/>
    <property type="evidence" value="ECO:0007669"/>
    <property type="project" value="UniProtKB-KW"/>
</dbReference>
<dbReference type="Proteomes" id="UP001162836">
    <property type="component" value="Unassembled WGS sequence"/>
</dbReference>
<dbReference type="Pfam" id="PF07486">
    <property type="entry name" value="Hydrolase_2"/>
    <property type="match status" value="1"/>
</dbReference>
<gene>
    <name evidence="3" type="ORF">LRS37_07120</name>
</gene>
<dbReference type="Gene3D" id="1.10.10.2520">
    <property type="entry name" value="Cell wall hydrolase SleB, domain 1"/>
    <property type="match status" value="1"/>
</dbReference>
<evidence type="ECO:0000259" key="2">
    <source>
        <dbReference type="Pfam" id="PF07486"/>
    </source>
</evidence>